<organism evidence="1 2">
    <name type="scientific">Chitinophaga silvisoli</name>
    <dbReference type="NCBI Taxonomy" id="2291814"/>
    <lineage>
        <taxon>Bacteria</taxon>
        <taxon>Pseudomonadati</taxon>
        <taxon>Bacteroidota</taxon>
        <taxon>Chitinophagia</taxon>
        <taxon>Chitinophagales</taxon>
        <taxon>Chitinophagaceae</taxon>
        <taxon>Chitinophaga</taxon>
    </lineage>
</organism>
<gene>
    <name evidence="1" type="ORF">DXN04_17370</name>
</gene>
<reference evidence="1 2" key="1">
    <citation type="submission" date="2018-08" db="EMBL/GenBank/DDBJ databases">
        <title>Chitinophaga sp. K20C18050901, a novel bacterium isolated from forest soil.</title>
        <authorList>
            <person name="Wang C."/>
        </authorList>
    </citation>
    <scope>NUCLEOTIDE SEQUENCE [LARGE SCALE GENOMIC DNA]</scope>
    <source>
        <strain evidence="1 2">K20C18050901</strain>
    </source>
</reference>
<dbReference type="AlphaFoldDB" id="A0A3E1P0L0"/>
<evidence type="ECO:0000313" key="1">
    <source>
        <dbReference type="EMBL" id="RFM33731.1"/>
    </source>
</evidence>
<evidence type="ECO:0008006" key="3">
    <source>
        <dbReference type="Google" id="ProtNLM"/>
    </source>
</evidence>
<dbReference type="RefSeq" id="WP_116854653.1">
    <property type="nucleotide sequence ID" value="NZ_QTJV01000006.1"/>
</dbReference>
<evidence type="ECO:0000313" key="2">
    <source>
        <dbReference type="Proteomes" id="UP000261174"/>
    </source>
</evidence>
<comment type="caution">
    <text evidence="1">The sequence shown here is derived from an EMBL/GenBank/DDBJ whole genome shotgun (WGS) entry which is preliminary data.</text>
</comment>
<dbReference type="OrthoDB" id="657299at2"/>
<keyword evidence="2" id="KW-1185">Reference proteome</keyword>
<sequence length="165" mass="17334">MKIIYAIAVVFFITVSGFGQSKKLTYGPYVETLINQGKLPAASRVGAGAGVGVNVKLLTGWSFTASAGYVCFKGNTTQKNVSGADYQVIPVRLGLEYKLPVPAVYVKIEGGTATTIGHYSGQGTKAIVTPGLGVHLKALDVEAKYETWVKENANSSIGVKAALSF</sequence>
<proteinExistence type="predicted"/>
<name>A0A3E1P0L0_9BACT</name>
<protein>
    <recommendedName>
        <fullName evidence="3">Outer membrane protein beta-barrel domain-containing protein</fullName>
    </recommendedName>
</protein>
<accession>A0A3E1P0L0</accession>
<dbReference type="Proteomes" id="UP000261174">
    <property type="component" value="Unassembled WGS sequence"/>
</dbReference>
<dbReference type="EMBL" id="QTJV01000006">
    <property type="protein sequence ID" value="RFM33731.1"/>
    <property type="molecule type" value="Genomic_DNA"/>
</dbReference>